<feature type="transmembrane region" description="Helical" evidence="9">
    <location>
        <begin position="34"/>
        <end position="54"/>
    </location>
</feature>
<evidence type="ECO:0000313" key="11">
    <source>
        <dbReference type="Proteomes" id="UP001596074"/>
    </source>
</evidence>
<comment type="caution">
    <text evidence="10">The sequence shown here is derived from an EMBL/GenBank/DDBJ whole genome shotgun (WGS) entry which is preliminary data.</text>
</comment>
<feature type="transmembrane region" description="Helical" evidence="9">
    <location>
        <begin position="120"/>
        <end position="142"/>
    </location>
</feature>
<keyword evidence="2" id="KW-0813">Transport</keyword>
<accession>A0ABW1AH64</accession>
<feature type="transmembrane region" description="Helical" evidence="9">
    <location>
        <begin position="313"/>
        <end position="334"/>
    </location>
</feature>
<evidence type="ECO:0000256" key="9">
    <source>
        <dbReference type="SAM" id="Phobius"/>
    </source>
</evidence>
<evidence type="ECO:0000313" key="10">
    <source>
        <dbReference type="EMBL" id="MFC5753923.1"/>
    </source>
</evidence>
<dbReference type="Pfam" id="PF02653">
    <property type="entry name" value="BPD_transp_2"/>
    <property type="match status" value="1"/>
</dbReference>
<feature type="transmembrane region" description="Helical" evidence="9">
    <location>
        <begin position="154"/>
        <end position="174"/>
    </location>
</feature>
<sequence length="346" mass="35057">MTHSEGAALAAEKEPAEILDPPGPARAGGGTAALLRRAAVPAGAVAVAIVVALLQSGSGLVVWQSVVTGLLMGGLYGLIAMGLTLIFGVLDIVNFAHGALLAVAMFLSFGVIQATGLHPYLTLLVAVPALFLLGAAVHRGLLSGAGGGSLENQLLITLGLSLLLENGLLMFFGAEPKNVPLPGDFQFSMFGAVVSGARLYAFLGALALGAALFWLLRRTRLGTAIRAVAANTDGARLVGINVRGIHTLTFAIGTACAGAAAVLAAPLVTVTPTLGEQFNITAFVVVVLGGMGNVAGALVGGLLIGLVEQLTTIYMGGQSSLLGVFVVFVLVLFLRPQGLFGRRDAS</sequence>
<dbReference type="EMBL" id="JBHSON010000129">
    <property type="protein sequence ID" value="MFC5753923.1"/>
    <property type="molecule type" value="Genomic_DNA"/>
</dbReference>
<dbReference type="PANTHER" id="PTHR11795:SF445">
    <property type="entry name" value="AMINO ACID ABC TRANSPORTER PERMEASE PROTEIN"/>
    <property type="match status" value="1"/>
</dbReference>
<feature type="transmembrane region" description="Helical" evidence="9">
    <location>
        <begin position="245"/>
        <end position="268"/>
    </location>
</feature>
<evidence type="ECO:0000256" key="8">
    <source>
        <dbReference type="ARBA" id="ARBA00037998"/>
    </source>
</evidence>
<feature type="transmembrane region" description="Helical" evidence="9">
    <location>
        <begin position="66"/>
        <end position="88"/>
    </location>
</feature>
<dbReference type="InterPro" id="IPR052157">
    <property type="entry name" value="BCAA_transport_permease"/>
</dbReference>
<keyword evidence="6 9" id="KW-1133">Transmembrane helix</keyword>
<keyword evidence="3" id="KW-1003">Cell membrane</keyword>
<proteinExistence type="inferred from homology"/>
<reference evidence="11" key="1">
    <citation type="journal article" date="2019" name="Int. J. Syst. Evol. Microbiol.">
        <title>The Global Catalogue of Microorganisms (GCM) 10K type strain sequencing project: providing services to taxonomists for standard genome sequencing and annotation.</title>
        <authorList>
            <consortium name="The Broad Institute Genomics Platform"/>
            <consortium name="The Broad Institute Genome Sequencing Center for Infectious Disease"/>
            <person name="Wu L."/>
            <person name="Ma J."/>
        </authorList>
    </citation>
    <scope>NUCLEOTIDE SEQUENCE [LARGE SCALE GENOMIC DNA]</scope>
    <source>
        <strain evidence="11">KCTC 42087</strain>
    </source>
</reference>
<feature type="transmembrane region" description="Helical" evidence="9">
    <location>
        <begin position="197"/>
        <end position="216"/>
    </location>
</feature>
<feature type="transmembrane region" description="Helical" evidence="9">
    <location>
        <begin position="95"/>
        <end position="114"/>
    </location>
</feature>
<organism evidence="10 11">
    <name type="scientific">Actinomadura rugatobispora</name>
    <dbReference type="NCBI Taxonomy" id="1994"/>
    <lineage>
        <taxon>Bacteria</taxon>
        <taxon>Bacillati</taxon>
        <taxon>Actinomycetota</taxon>
        <taxon>Actinomycetes</taxon>
        <taxon>Streptosporangiales</taxon>
        <taxon>Thermomonosporaceae</taxon>
        <taxon>Actinomadura</taxon>
    </lineage>
</organism>
<evidence type="ECO:0000256" key="2">
    <source>
        <dbReference type="ARBA" id="ARBA00022448"/>
    </source>
</evidence>
<evidence type="ECO:0000256" key="1">
    <source>
        <dbReference type="ARBA" id="ARBA00004651"/>
    </source>
</evidence>
<comment type="similarity">
    <text evidence="8">Belongs to the binding-protein-dependent transport system permease family. LivHM subfamily.</text>
</comment>
<evidence type="ECO:0000256" key="4">
    <source>
        <dbReference type="ARBA" id="ARBA00022692"/>
    </source>
</evidence>
<evidence type="ECO:0000256" key="6">
    <source>
        <dbReference type="ARBA" id="ARBA00022989"/>
    </source>
</evidence>
<name>A0ABW1AH64_9ACTN</name>
<evidence type="ECO:0000256" key="7">
    <source>
        <dbReference type="ARBA" id="ARBA00023136"/>
    </source>
</evidence>
<evidence type="ECO:0000256" key="3">
    <source>
        <dbReference type="ARBA" id="ARBA00022475"/>
    </source>
</evidence>
<keyword evidence="7 9" id="KW-0472">Membrane</keyword>
<evidence type="ECO:0000256" key="5">
    <source>
        <dbReference type="ARBA" id="ARBA00022970"/>
    </source>
</evidence>
<keyword evidence="11" id="KW-1185">Reference proteome</keyword>
<keyword evidence="5" id="KW-0029">Amino-acid transport</keyword>
<protein>
    <submittedName>
        <fullName evidence="10">Branched-chain amino acid ABC transporter permease</fullName>
    </submittedName>
</protein>
<comment type="subcellular location">
    <subcellularLocation>
        <location evidence="1">Cell membrane</location>
        <topology evidence="1">Multi-pass membrane protein</topology>
    </subcellularLocation>
</comment>
<dbReference type="InterPro" id="IPR001851">
    <property type="entry name" value="ABC_transp_permease"/>
</dbReference>
<dbReference type="Proteomes" id="UP001596074">
    <property type="component" value="Unassembled WGS sequence"/>
</dbReference>
<keyword evidence="4 9" id="KW-0812">Transmembrane</keyword>
<feature type="transmembrane region" description="Helical" evidence="9">
    <location>
        <begin position="280"/>
        <end position="306"/>
    </location>
</feature>
<dbReference type="RefSeq" id="WP_378291466.1">
    <property type="nucleotide sequence ID" value="NZ_JBHSON010000129.1"/>
</dbReference>
<dbReference type="CDD" id="cd06582">
    <property type="entry name" value="TM_PBP1_LivH_like"/>
    <property type="match status" value="1"/>
</dbReference>
<gene>
    <name evidence="10" type="ORF">ACFPZN_50610</name>
</gene>
<dbReference type="PANTHER" id="PTHR11795">
    <property type="entry name" value="BRANCHED-CHAIN AMINO ACID TRANSPORT SYSTEM PERMEASE PROTEIN LIVH"/>
    <property type="match status" value="1"/>
</dbReference>